<evidence type="ECO:0000256" key="1">
    <source>
        <dbReference type="SAM" id="MobiDB-lite"/>
    </source>
</evidence>
<dbReference type="AlphaFoldDB" id="A0AAD6X263"/>
<organism evidence="2 3">
    <name type="scientific">Mycena alexandri</name>
    <dbReference type="NCBI Taxonomy" id="1745969"/>
    <lineage>
        <taxon>Eukaryota</taxon>
        <taxon>Fungi</taxon>
        <taxon>Dikarya</taxon>
        <taxon>Basidiomycota</taxon>
        <taxon>Agaricomycotina</taxon>
        <taxon>Agaricomycetes</taxon>
        <taxon>Agaricomycetidae</taxon>
        <taxon>Agaricales</taxon>
        <taxon>Marasmiineae</taxon>
        <taxon>Mycenaceae</taxon>
        <taxon>Mycena</taxon>
    </lineage>
</organism>
<feature type="compositionally biased region" description="Basic residues" evidence="1">
    <location>
        <begin position="171"/>
        <end position="181"/>
    </location>
</feature>
<protein>
    <submittedName>
        <fullName evidence="2">Uncharacterized protein</fullName>
    </submittedName>
</protein>
<gene>
    <name evidence="2" type="ORF">C8F04DRAFT_1394396</name>
</gene>
<dbReference type="Proteomes" id="UP001218188">
    <property type="component" value="Unassembled WGS sequence"/>
</dbReference>
<feature type="compositionally biased region" description="Polar residues" evidence="1">
    <location>
        <begin position="158"/>
        <end position="170"/>
    </location>
</feature>
<feature type="region of interest" description="Disordered" evidence="1">
    <location>
        <begin position="158"/>
        <end position="193"/>
    </location>
</feature>
<proteinExistence type="predicted"/>
<sequence>MSSNLSISSKGPPTVLRTPARTKRRSVSSIPSSDPSSLGLEEALTEEDGEETEILTPDVPASLPSFQSGGNNATFSFASLLSAPAPVILSTPLEHCAFGPDGCVRCKRGSVVMVRRGRERRVLEGVSGEGIVTTTPTSARGAYIGTAHTISVELFSLSDDTNSAPGTRTHSPSRARRRGCSHPRAGSWYGPSHRRLPLVVQHRD</sequence>
<feature type="compositionally biased region" description="Low complexity" evidence="1">
    <location>
        <begin position="27"/>
        <end position="42"/>
    </location>
</feature>
<reference evidence="2" key="1">
    <citation type="submission" date="2023-03" db="EMBL/GenBank/DDBJ databases">
        <title>Massive genome expansion in bonnet fungi (Mycena s.s.) driven by repeated elements and novel gene families across ecological guilds.</title>
        <authorList>
            <consortium name="Lawrence Berkeley National Laboratory"/>
            <person name="Harder C.B."/>
            <person name="Miyauchi S."/>
            <person name="Viragh M."/>
            <person name="Kuo A."/>
            <person name="Thoen E."/>
            <person name="Andreopoulos B."/>
            <person name="Lu D."/>
            <person name="Skrede I."/>
            <person name="Drula E."/>
            <person name="Henrissat B."/>
            <person name="Morin E."/>
            <person name="Kohler A."/>
            <person name="Barry K."/>
            <person name="LaButti K."/>
            <person name="Morin E."/>
            <person name="Salamov A."/>
            <person name="Lipzen A."/>
            <person name="Mereny Z."/>
            <person name="Hegedus B."/>
            <person name="Baldrian P."/>
            <person name="Stursova M."/>
            <person name="Weitz H."/>
            <person name="Taylor A."/>
            <person name="Grigoriev I.V."/>
            <person name="Nagy L.G."/>
            <person name="Martin F."/>
            <person name="Kauserud H."/>
        </authorList>
    </citation>
    <scope>NUCLEOTIDE SEQUENCE</scope>
    <source>
        <strain evidence="2">CBHHK200</strain>
    </source>
</reference>
<feature type="region of interest" description="Disordered" evidence="1">
    <location>
        <begin position="1"/>
        <end position="51"/>
    </location>
</feature>
<dbReference type="EMBL" id="JARJCM010000045">
    <property type="protein sequence ID" value="KAJ7036158.1"/>
    <property type="molecule type" value="Genomic_DNA"/>
</dbReference>
<accession>A0AAD6X263</accession>
<name>A0AAD6X263_9AGAR</name>
<keyword evidence="3" id="KW-1185">Reference proteome</keyword>
<evidence type="ECO:0000313" key="3">
    <source>
        <dbReference type="Proteomes" id="UP001218188"/>
    </source>
</evidence>
<evidence type="ECO:0000313" key="2">
    <source>
        <dbReference type="EMBL" id="KAJ7036158.1"/>
    </source>
</evidence>
<feature type="compositionally biased region" description="Polar residues" evidence="1">
    <location>
        <begin position="1"/>
        <end position="11"/>
    </location>
</feature>
<comment type="caution">
    <text evidence="2">The sequence shown here is derived from an EMBL/GenBank/DDBJ whole genome shotgun (WGS) entry which is preliminary data.</text>
</comment>